<evidence type="ECO:0000313" key="1">
    <source>
        <dbReference type="EMBL" id="KAF1944546.1"/>
    </source>
</evidence>
<proteinExistence type="predicted"/>
<reference evidence="1" key="1">
    <citation type="journal article" date="2020" name="Stud. Mycol.">
        <title>101 Dothideomycetes genomes: a test case for predicting lifestyles and emergence of pathogens.</title>
        <authorList>
            <person name="Haridas S."/>
            <person name="Albert R."/>
            <person name="Binder M."/>
            <person name="Bloem J."/>
            <person name="Labutti K."/>
            <person name="Salamov A."/>
            <person name="Andreopoulos B."/>
            <person name="Baker S."/>
            <person name="Barry K."/>
            <person name="Bills G."/>
            <person name="Bluhm B."/>
            <person name="Cannon C."/>
            <person name="Castanera R."/>
            <person name="Culley D."/>
            <person name="Daum C."/>
            <person name="Ezra D."/>
            <person name="Gonzalez J."/>
            <person name="Henrissat B."/>
            <person name="Kuo A."/>
            <person name="Liang C."/>
            <person name="Lipzen A."/>
            <person name="Lutzoni F."/>
            <person name="Magnuson J."/>
            <person name="Mondo S."/>
            <person name="Nolan M."/>
            <person name="Ohm R."/>
            <person name="Pangilinan J."/>
            <person name="Park H.-J."/>
            <person name="Ramirez L."/>
            <person name="Alfaro M."/>
            <person name="Sun H."/>
            <person name="Tritt A."/>
            <person name="Yoshinaga Y."/>
            <person name="Zwiers L.-H."/>
            <person name="Turgeon B."/>
            <person name="Goodwin S."/>
            <person name="Spatafora J."/>
            <person name="Crous P."/>
            <person name="Grigoriev I."/>
        </authorList>
    </citation>
    <scope>NUCLEOTIDE SEQUENCE</scope>
    <source>
        <strain evidence="1">CBS 161.51</strain>
    </source>
</reference>
<dbReference type="Proteomes" id="UP000800038">
    <property type="component" value="Unassembled WGS sequence"/>
</dbReference>
<evidence type="ECO:0000313" key="2">
    <source>
        <dbReference type="Proteomes" id="UP000800038"/>
    </source>
</evidence>
<organism evidence="1 2">
    <name type="scientific">Clathrospora elynae</name>
    <dbReference type="NCBI Taxonomy" id="706981"/>
    <lineage>
        <taxon>Eukaryota</taxon>
        <taxon>Fungi</taxon>
        <taxon>Dikarya</taxon>
        <taxon>Ascomycota</taxon>
        <taxon>Pezizomycotina</taxon>
        <taxon>Dothideomycetes</taxon>
        <taxon>Pleosporomycetidae</taxon>
        <taxon>Pleosporales</taxon>
        <taxon>Diademaceae</taxon>
        <taxon>Clathrospora</taxon>
    </lineage>
</organism>
<accession>A0A6A5T1I2</accession>
<sequence>MEPENSAQIIWEAKMKEQMCSLHSHDAIFDAVITKETKLDMPYVVAYSAHLIVYEVPTLSAWEPVVSIQRKRSVAQSLDALLERLREKPSAVIKFK</sequence>
<keyword evidence="2" id="KW-1185">Reference proteome</keyword>
<dbReference type="EMBL" id="ML976016">
    <property type="protein sequence ID" value="KAF1944546.1"/>
    <property type="molecule type" value="Genomic_DNA"/>
</dbReference>
<name>A0A6A5T1I2_9PLEO</name>
<protein>
    <submittedName>
        <fullName evidence="1">Uncharacterized protein</fullName>
    </submittedName>
</protein>
<gene>
    <name evidence="1" type="ORF">EJ02DRAFT_420360</name>
</gene>
<dbReference type="AlphaFoldDB" id="A0A6A5T1I2"/>